<dbReference type="EMBL" id="JAGGLI010000012">
    <property type="protein sequence ID" value="MBP2027561.1"/>
    <property type="molecule type" value="Genomic_DNA"/>
</dbReference>
<name>A0ABS4KK12_9FIRM</name>
<sequence length="60" mass="7086">MSLMNVAFSVSTFTFNLEIKKQPKIEKESSIEKIYNYERSLKSIENAKRLAQAEFSTFRY</sequence>
<proteinExistence type="predicted"/>
<organism evidence="1 2">
    <name type="scientific">Acetoanaerobium pronyense</name>
    <dbReference type="NCBI Taxonomy" id="1482736"/>
    <lineage>
        <taxon>Bacteria</taxon>
        <taxon>Bacillati</taxon>
        <taxon>Bacillota</taxon>
        <taxon>Clostridia</taxon>
        <taxon>Peptostreptococcales</taxon>
        <taxon>Filifactoraceae</taxon>
        <taxon>Acetoanaerobium</taxon>
    </lineage>
</organism>
<protein>
    <submittedName>
        <fullName evidence="1">Uncharacterized protein</fullName>
    </submittedName>
</protein>
<evidence type="ECO:0000313" key="1">
    <source>
        <dbReference type="EMBL" id="MBP2027561.1"/>
    </source>
</evidence>
<dbReference type="RefSeq" id="WP_209660618.1">
    <property type="nucleotide sequence ID" value="NZ_JAGGLI010000012.1"/>
</dbReference>
<comment type="caution">
    <text evidence="1">The sequence shown here is derived from an EMBL/GenBank/DDBJ whole genome shotgun (WGS) entry which is preliminary data.</text>
</comment>
<evidence type="ECO:0000313" key="2">
    <source>
        <dbReference type="Proteomes" id="UP001314903"/>
    </source>
</evidence>
<reference evidence="1 2" key="1">
    <citation type="submission" date="2021-03" db="EMBL/GenBank/DDBJ databases">
        <title>Genomic Encyclopedia of Type Strains, Phase IV (KMG-IV): sequencing the most valuable type-strain genomes for metagenomic binning, comparative biology and taxonomic classification.</title>
        <authorList>
            <person name="Goeker M."/>
        </authorList>
    </citation>
    <scope>NUCLEOTIDE SEQUENCE [LARGE SCALE GENOMIC DNA]</scope>
    <source>
        <strain evidence="1 2">DSM 27512</strain>
    </source>
</reference>
<gene>
    <name evidence="1" type="ORF">J2Z35_001358</name>
</gene>
<keyword evidence="2" id="KW-1185">Reference proteome</keyword>
<accession>A0ABS4KK12</accession>
<dbReference type="Proteomes" id="UP001314903">
    <property type="component" value="Unassembled WGS sequence"/>
</dbReference>